<dbReference type="InterPro" id="IPR029058">
    <property type="entry name" value="AB_hydrolase_fold"/>
</dbReference>
<sequence length="555" mass="61347">MSHLLKKSLVTTSFLSLACLTLASVHVSAQEKFDKSLEQTISSGTLKGKKDKENKAIEWLGIPYATSERWKAPEDVAKWTDTFDATKVGDKAIQFNNGEVVGQENALNLDVVRPDNAKVDLPVVVFLHGGNNQTGHAQEIKGNTIVNDIDAVYVSINYRLGAFGFNPLEALKGGSDEENSGNYALLDIASALDWVKENIETFGGDKDNVTLTGFSAGGRDVMATLTSPLFKGKYDKAISYSGGMTLADVEESQEIFASAIAPLVVEDGLKANEEEAKSWLLSDSKEVQDYLTSVKADRLAKLMGNAGIRMSVFPHLYKDGNVIPKEGFETTKLNDVPLMLVTGTNEFSLFAAFDQRFAEDFNSGELFKDKEKLNEFLYARQYGGQLYRLSNGVESARILDKQYMSDIFVSEISYGDNEKVTPKLANSLGAFHGIFEPLLQTPSNYEVFIGDSFENKGAQQLSADFKGYLKNFIRSGNPNSKKLTKWDKWTAKGNEVFSLDASKTKAKIKMISDDETAFDIIEKMKADQSISDETKEDLNKTVLNGRWFSSELDKQ</sequence>
<feature type="chain" id="PRO_5016479373" description="Carboxylic ester hydrolase" evidence="3">
    <location>
        <begin position="30"/>
        <end position="555"/>
    </location>
</feature>
<dbReference type="EMBL" id="CP022601">
    <property type="protein sequence ID" value="AXJ12202.1"/>
    <property type="molecule type" value="Genomic_DNA"/>
</dbReference>
<evidence type="ECO:0000256" key="2">
    <source>
        <dbReference type="ARBA" id="ARBA00022801"/>
    </source>
</evidence>
<dbReference type="RefSeq" id="WP_115129611.1">
    <property type="nucleotide sequence ID" value="NZ_CP022601.1"/>
</dbReference>
<dbReference type="EC" id="3.1.1.-" evidence="3"/>
<evidence type="ECO:0000256" key="3">
    <source>
        <dbReference type="RuleBase" id="RU361235"/>
    </source>
</evidence>
<comment type="similarity">
    <text evidence="1 3">Belongs to the type-B carboxylesterase/lipase family.</text>
</comment>
<dbReference type="InterPro" id="IPR050309">
    <property type="entry name" value="Type-B_Carboxylest/Lipase"/>
</dbReference>
<keyword evidence="3" id="KW-0732">Signal</keyword>
<proteinExistence type="inferred from homology"/>
<accession>A0A345VHK0</accession>
<dbReference type="PROSITE" id="PS51257">
    <property type="entry name" value="PROKAR_LIPOPROTEIN"/>
    <property type="match status" value="1"/>
</dbReference>
<evidence type="ECO:0000259" key="4">
    <source>
        <dbReference type="Pfam" id="PF00135"/>
    </source>
</evidence>
<dbReference type="InterPro" id="IPR002018">
    <property type="entry name" value="CarbesteraseB"/>
</dbReference>
<protein>
    <recommendedName>
        <fullName evidence="3">Carboxylic ester hydrolase</fullName>
        <ecNumber evidence="3">3.1.1.-</ecNumber>
    </recommendedName>
</protein>
<dbReference type="PROSITE" id="PS00122">
    <property type="entry name" value="CARBOXYLESTERASE_B_1"/>
    <property type="match status" value="1"/>
</dbReference>
<dbReference type="Proteomes" id="UP000255411">
    <property type="component" value="Chromosome"/>
</dbReference>
<dbReference type="SUPFAM" id="SSF53474">
    <property type="entry name" value="alpha/beta-Hydrolases"/>
    <property type="match status" value="1"/>
</dbReference>
<dbReference type="InterPro" id="IPR019826">
    <property type="entry name" value="Carboxylesterase_B_AS"/>
</dbReference>
<name>A0A345VHK0_9STRE</name>
<keyword evidence="2 3" id="KW-0378">Hydrolase</keyword>
<dbReference type="GO" id="GO:0016787">
    <property type="term" value="F:hydrolase activity"/>
    <property type="evidence" value="ECO:0007669"/>
    <property type="project" value="UniProtKB-KW"/>
</dbReference>
<dbReference type="Pfam" id="PF00135">
    <property type="entry name" value="COesterase"/>
    <property type="match status" value="1"/>
</dbReference>
<evidence type="ECO:0000313" key="5">
    <source>
        <dbReference type="EMBL" id="AXJ12202.1"/>
    </source>
</evidence>
<dbReference type="PANTHER" id="PTHR11559">
    <property type="entry name" value="CARBOXYLESTERASE"/>
    <property type="match status" value="1"/>
</dbReference>
<feature type="signal peptide" evidence="3">
    <location>
        <begin position="1"/>
        <end position="29"/>
    </location>
</feature>
<organism evidence="5 6">
    <name type="scientific">Streptococcus pluranimalium</name>
    <dbReference type="NCBI Taxonomy" id="82348"/>
    <lineage>
        <taxon>Bacteria</taxon>
        <taxon>Bacillati</taxon>
        <taxon>Bacillota</taxon>
        <taxon>Bacilli</taxon>
        <taxon>Lactobacillales</taxon>
        <taxon>Streptococcaceae</taxon>
        <taxon>Streptococcus</taxon>
    </lineage>
</organism>
<reference evidence="5 6" key="1">
    <citation type="submission" date="2017-07" db="EMBL/GenBank/DDBJ databases">
        <title>Streptococcus pluranimalium as cause of bovine abortion.</title>
        <authorList>
            <person name="Rodriguez Campos S."/>
            <person name="Gobeli Brawand S."/>
            <person name="Brodard I."/>
            <person name="Rychener L."/>
            <person name="Perreten V."/>
        </authorList>
    </citation>
    <scope>NUCLEOTIDE SEQUENCE [LARGE SCALE GENOMIC DNA]</scope>
    <source>
        <strain evidence="5 6">14A0014</strain>
    </source>
</reference>
<dbReference type="Gene3D" id="3.40.50.1820">
    <property type="entry name" value="alpha/beta hydrolase"/>
    <property type="match status" value="1"/>
</dbReference>
<dbReference type="AlphaFoldDB" id="A0A345VHK0"/>
<evidence type="ECO:0000313" key="6">
    <source>
        <dbReference type="Proteomes" id="UP000255411"/>
    </source>
</evidence>
<feature type="domain" description="Carboxylesterase type B" evidence="4">
    <location>
        <begin position="40"/>
        <end position="420"/>
    </location>
</feature>
<evidence type="ECO:0000256" key="1">
    <source>
        <dbReference type="ARBA" id="ARBA00005964"/>
    </source>
</evidence>
<gene>
    <name evidence="5" type="primary">pnbA</name>
    <name evidence="5" type="ORF">Sp14A_02480</name>
</gene>